<feature type="compositionally biased region" description="Polar residues" evidence="1">
    <location>
        <begin position="526"/>
        <end position="537"/>
    </location>
</feature>
<feature type="compositionally biased region" description="Basic and acidic residues" evidence="1">
    <location>
        <begin position="483"/>
        <end position="505"/>
    </location>
</feature>
<feature type="region of interest" description="Disordered" evidence="1">
    <location>
        <begin position="208"/>
        <end position="233"/>
    </location>
</feature>
<dbReference type="OrthoDB" id="3946796at2759"/>
<feature type="region of interest" description="Disordered" evidence="1">
    <location>
        <begin position="253"/>
        <end position="293"/>
    </location>
</feature>
<proteinExistence type="predicted"/>
<dbReference type="GeneID" id="41977881"/>
<dbReference type="RefSeq" id="XP_030989570.1">
    <property type="nucleotide sequence ID" value="XM_031133052.1"/>
</dbReference>
<feature type="compositionally biased region" description="Basic and acidic residues" evidence="1">
    <location>
        <begin position="437"/>
        <end position="448"/>
    </location>
</feature>
<gene>
    <name evidence="2" type="ORF">E0L32_010434</name>
</gene>
<feature type="compositionally biased region" description="Polar residues" evidence="1">
    <location>
        <begin position="599"/>
        <end position="613"/>
    </location>
</feature>
<dbReference type="STRING" id="1093900.A0A507ASI3"/>
<feature type="compositionally biased region" description="Low complexity" evidence="1">
    <location>
        <begin position="375"/>
        <end position="385"/>
    </location>
</feature>
<organism evidence="2 3">
    <name type="scientific">Thyridium curvatum</name>
    <dbReference type="NCBI Taxonomy" id="1093900"/>
    <lineage>
        <taxon>Eukaryota</taxon>
        <taxon>Fungi</taxon>
        <taxon>Dikarya</taxon>
        <taxon>Ascomycota</taxon>
        <taxon>Pezizomycotina</taxon>
        <taxon>Sordariomycetes</taxon>
        <taxon>Sordariomycetidae</taxon>
        <taxon>Thyridiales</taxon>
        <taxon>Thyridiaceae</taxon>
        <taxon>Thyridium</taxon>
    </lineage>
</organism>
<evidence type="ECO:0008006" key="4">
    <source>
        <dbReference type="Google" id="ProtNLM"/>
    </source>
</evidence>
<name>A0A507ASI3_9PEZI</name>
<feature type="compositionally biased region" description="Polar residues" evidence="1">
    <location>
        <begin position="352"/>
        <end position="374"/>
    </location>
</feature>
<dbReference type="InParanoid" id="A0A507ASI3"/>
<keyword evidence="3" id="KW-1185">Reference proteome</keyword>
<comment type="caution">
    <text evidence="2">The sequence shown here is derived from an EMBL/GenBank/DDBJ whole genome shotgun (WGS) entry which is preliminary data.</text>
</comment>
<feature type="compositionally biased region" description="Low complexity" evidence="1">
    <location>
        <begin position="30"/>
        <end position="41"/>
    </location>
</feature>
<feature type="region of interest" description="Disordered" evidence="1">
    <location>
        <begin position="328"/>
        <end position="652"/>
    </location>
</feature>
<evidence type="ECO:0000313" key="2">
    <source>
        <dbReference type="EMBL" id="TPX07859.1"/>
    </source>
</evidence>
<feature type="compositionally biased region" description="Basic and acidic residues" evidence="1">
    <location>
        <begin position="628"/>
        <end position="652"/>
    </location>
</feature>
<sequence length="680" mass="74131">MSQAVLQPSTQTMARALGFRDQNQFAILEGSDSSDPGTGDDTPPPDPHASRVLRSIDVEQAQNTGELTPNGLATKLQGLHLHTPTKEAPESILKGRGRRSRPPIGSETFQTPEGVKEKHAHFAIPPAVSDSLDDQSTQLRKENDPVTCRASNFQTTQLEKHTAGQFDYVLRVPLSPVGTETETGLDAQPCVQDRYLYFGCNVLERRTRSASASSHQSRQAGSYTVVAVPTDDHEKPLADEDALESKTIMATSFENASSPAGAKRPPELQLESSAHDRVSPKALKKADRCSLRSPGNPLARIEDSFEAIDHLEEQLEALHAVVQVKRVPSPDKMPSTAAVDDHLTVPGGGLSRTLSTQKKIMSKSASVRIKTTQPSGSKSLRRSSSAIFAKENEREPPKSAEKKPVVARPASLLPPKPLAKSGKPPTMPTFELPGEAVARRLKEQREARLAQPPVEKPLAPSPQRAKSLKAPTRPNFELPGEAISRRKREEREARLKMQEEEERKRREFKARPVRHSIAPGSYPRETITSRARQQNKPASAEAVSPATTPKRQSVAAPGGQGLAVAGMSSQNRGRCSALGSPSTAQASRATSTSTGSVSGKRSNVSTDDVSQQRQRGKEIVQRDNSYSQEREREKREREEAARIARQEAAERSRLLSREWALKKKLKGMVGGSSPSRAQPV</sequence>
<evidence type="ECO:0000256" key="1">
    <source>
        <dbReference type="SAM" id="MobiDB-lite"/>
    </source>
</evidence>
<feature type="compositionally biased region" description="Basic and acidic residues" evidence="1">
    <location>
        <begin position="273"/>
        <end position="290"/>
    </location>
</feature>
<dbReference type="AlphaFoldDB" id="A0A507ASI3"/>
<dbReference type="EMBL" id="SKBQ01000084">
    <property type="protein sequence ID" value="TPX07859.1"/>
    <property type="molecule type" value="Genomic_DNA"/>
</dbReference>
<dbReference type="Proteomes" id="UP000319257">
    <property type="component" value="Unassembled WGS sequence"/>
</dbReference>
<reference evidence="2 3" key="1">
    <citation type="submission" date="2019-06" db="EMBL/GenBank/DDBJ databases">
        <title>Draft genome sequence of the filamentous fungus Phialemoniopsis curvata isolated from diesel fuel.</title>
        <authorList>
            <person name="Varaljay V.A."/>
            <person name="Lyon W.J."/>
            <person name="Crouch A.L."/>
            <person name="Drake C.E."/>
            <person name="Hollomon J.M."/>
            <person name="Nadeau L.J."/>
            <person name="Nunn H.S."/>
            <person name="Stevenson B.S."/>
            <person name="Bojanowski C.L."/>
            <person name="Crookes-Goodson W.J."/>
        </authorList>
    </citation>
    <scope>NUCLEOTIDE SEQUENCE [LARGE SCALE GENOMIC DNA]</scope>
    <source>
        <strain evidence="2 3">D216</strain>
    </source>
</reference>
<protein>
    <recommendedName>
        <fullName evidence="4">Carboxylesterase family protein</fullName>
    </recommendedName>
</protein>
<accession>A0A507ASI3</accession>
<feature type="compositionally biased region" description="Low complexity" evidence="1">
    <location>
        <begin position="580"/>
        <end position="598"/>
    </location>
</feature>
<evidence type="ECO:0000313" key="3">
    <source>
        <dbReference type="Proteomes" id="UP000319257"/>
    </source>
</evidence>
<feature type="region of interest" description="Disordered" evidence="1">
    <location>
        <begin position="21"/>
        <end position="50"/>
    </location>
</feature>
<feature type="compositionally biased region" description="Low complexity" evidence="1">
    <location>
        <begin position="209"/>
        <end position="222"/>
    </location>
</feature>
<feature type="compositionally biased region" description="Basic and acidic residues" evidence="1">
    <location>
        <begin position="390"/>
        <end position="404"/>
    </location>
</feature>
<feature type="region of interest" description="Disordered" evidence="1">
    <location>
        <begin position="86"/>
        <end position="115"/>
    </location>
</feature>